<keyword evidence="3" id="KW-0378">Hydrolase</keyword>
<dbReference type="Proteomes" id="UP000037558">
    <property type="component" value="Unassembled WGS sequence"/>
</dbReference>
<dbReference type="GO" id="GO:0046872">
    <property type="term" value="F:metal ion binding"/>
    <property type="evidence" value="ECO:0007669"/>
    <property type="project" value="UniProtKB-KW"/>
</dbReference>
<dbReference type="STRING" id="284581.AMD01_06130"/>
<evidence type="ECO:0000256" key="2">
    <source>
        <dbReference type="ARBA" id="ARBA00022723"/>
    </source>
</evidence>
<dbReference type="SFLD" id="SFLDG01135">
    <property type="entry name" value="C1.5.6:_HAD__Beta-PGM__Phospha"/>
    <property type="match status" value="1"/>
</dbReference>
<dbReference type="Gene3D" id="3.40.50.1000">
    <property type="entry name" value="HAD superfamily/HAD-like"/>
    <property type="match status" value="1"/>
</dbReference>
<dbReference type="FunFam" id="3.40.50.1000:FF:000036">
    <property type="entry name" value="HAD family hydrolase"/>
    <property type="match status" value="1"/>
</dbReference>
<dbReference type="EMBL" id="LILC01000007">
    <property type="protein sequence ID" value="KOO47612.1"/>
    <property type="molecule type" value="Genomic_DNA"/>
</dbReference>
<dbReference type="SUPFAM" id="SSF56784">
    <property type="entry name" value="HAD-like"/>
    <property type="match status" value="1"/>
</dbReference>
<dbReference type="SFLD" id="SFLDG01129">
    <property type="entry name" value="C1.5:_HAD__Beta-PGM__Phosphata"/>
    <property type="match status" value="1"/>
</dbReference>
<organism evidence="4 5">
    <name type="scientific">Priestia koreensis</name>
    <dbReference type="NCBI Taxonomy" id="284581"/>
    <lineage>
        <taxon>Bacteria</taxon>
        <taxon>Bacillati</taxon>
        <taxon>Bacillota</taxon>
        <taxon>Bacilli</taxon>
        <taxon>Bacillales</taxon>
        <taxon>Bacillaceae</taxon>
        <taxon>Priestia</taxon>
    </lineage>
</organism>
<evidence type="ECO:0000313" key="5">
    <source>
        <dbReference type="Proteomes" id="UP000037558"/>
    </source>
</evidence>
<dbReference type="InterPro" id="IPR006439">
    <property type="entry name" value="HAD-SF_hydro_IA"/>
</dbReference>
<proteinExistence type="inferred from homology"/>
<reference evidence="5" key="1">
    <citation type="submission" date="2015-08" db="EMBL/GenBank/DDBJ databases">
        <title>Fjat-14210 dsm16467.</title>
        <authorList>
            <person name="Liu B."/>
            <person name="Wang J."/>
            <person name="Zhu Y."/>
            <person name="Liu G."/>
            <person name="Chen Q."/>
            <person name="Chen Z."/>
            <person name="Lan J."/>
            <person name="Che J."/>
            <person name="Ge C."/>
            <person name="Shi H."/>
            <person name="Pan Z."/>
            <person name="Liu X."/>
        </authorList>
    </citation>
    <scope>NUCLEOTIDE SEQUENCE [LARGE SCALE GENOMIC DNA]</scope>
    <source>
        <strain evidence="5">DSM 16467</strain>
    </source>
</reference>
<comment type="caution">
    <text evidence="4">The sequence shown here is derived from an EMBL/GenBank/DDBJ whole genome shotgun (WGS) entry which is preliminary data.</text>
</comment>
<comment type="similarity">
    <text evidence="1">Belongs to the HAD-like hydrolase superfamily. CbbY/CbbZ/Gph/YieH family.</text>
</comment>
<dbReference type="CDD" id="cd16423">
    <property type="entry name" value="HAD_BPGM-like"/>
    <property type="match status" value="1"/>
</dbReference>
<dbReference type="PATRIC" id="fig|284581.3.peg.4626"/>
<evidence type="ECO:0000256" key="3">
    <source>
        <dbReference type="ARBA" id="ARBA00022801"/>
    </source>
</evidence>
<dbReference type="PANTHER" id="PTHR18901:SF38">
    <property type="entry name" value="PSEUDOURIDINE-5'-PHOSPHATASE"/>
    <property type="match status" value="1"/>
</dbReference>
<dbReference type="RefSeq" id="WP_053400523.1">
    <property type="nucleotide sequence ID" value="NZ_LILC01000007.1"/>
</dbReference>
<keyword evidence="2" id="KW-0479">Metal-binding</keyword>
<dbReference type="OrthoDB" id="9797743at2"/>
<dbReference type="Pfam" id="PF13419">
    <property type="entry name" value="HAD_2"/>
    <property type="match status" value="1"/>
</dbReference>
<evidence type="ECO:0000313" key="4">
    <source>
        <dbReference type="EMBL" id="KOO47612.1"/>
    </source>
</evidence>
<gene>
    <name evidence="4" type="ORF">AMD01_06130</name>
</gene>
<keyword evidence="5" id="KW-1185">Reference proteome</keyword>
<dbReference type="InterPro" id="IPR023198">
    <property type="entry name" value="PGP-like_dom2"/>
</dbReference>
<evidence type="ECO:0008006" key="6">
    <source>
        <dbReference type="Google" id="ProtNLM"/>
    </source>
</evidence>
<dbReference type="NCBIfam" id="TIGR01549">
    <property type="entry name" value="HAD-SF-IA-v1"/>
    <property type="match status" value="1"/>
</dbReference>
<accession>A0A0M0L9T3</accession>
<dbReference type="SFLD" id="SFLDS00003">
    <property type="entry name" value="Haloacid_Dehalogenase"/>
    <property type="match status" value="1"/>
</dbReference>
<dbReference type="InterPro" id="IPR041492">
    <property type="entry name" value="HAD_2"/>
</dbReference>
<dbReference type="PRINTS" id="PR00413">
    <property type="entry name" value="HADHALOGNASE"/>
</dbReference>
<dbReference type="AlphaFoldDB" id="A0A0M0L9T3"/>
<dbReference type="InterPro" id="IPR023214">
    <property type="entry name" value="HAD_sf"/>
</dbReference>
<dbReference type="InterPro" id="IPR036412">
    <property type="entry name" value="HAD-like_sf"/>
</dbReference>
<sequence length="220" mass="24598">MKAIIFDFDGTILDTESPWFDIYKEIAELYGTTLPLEVWGKCVGTSDKAYYEFLEEQVGEKLDMDKIGVLRKQKHEAFMETQDLRPGVRAYIEAAKEAGYKLAIASSSNYAWVSKFLAKFDLANYFEVVATSDHVTNIKPDPELYKLALEKLGVTAEEAMAFEDSPNGTRAAKAAGIQTVIVPNPATASLTFDEYDYKLQSMDELTLSELLDELSSKKSV</sequence>
<dbReference type="Gene3D" id="1.10.150.240">
    <property type="entry name" value="Putative phosphatase, domain 2"/>
    <property type="match status" value="1"/>
</dbReference>
<evidence type="ECO:0000256" key="1">
    <source>
        <dbReference type="ARBA" id="ARBA00006171"/>
    </source>
</evidence>
<name>A0A0M0L9T3_9BACI</name>
<protein>
    <recommendedName>
        <fullName evidence="6">HAD family hydrolase</fullName>
    </recommendedName>
</protein>
<dbReference type="GO" id="GO:0016787">
    <property type="term" value="F:hydrolase activity"/>
    <property type="evidence" value="ECO:0007669"/>
    <property type="project" value="UniProtKB-KW"/>
</dbReference>
<dbReference type="NCBIfam" id="TIGR01509">
    <property type="entry name" value="HAD-SF-IA-v3"/>
    <property type="match status" value="1"/>
</dbReference>
<dbReference type="PANTHER" id="PTHR18901">
    <property type="entry name" value="2-DEOXYGLUCOSE-6-PHOSPHATE PHOSPHATASE 2"/>
    <property type="match status" value="1"/>
</dbReference>